<feature type="region of interest" description="Disordered" evidence="1">
    <location>
        <begin position="110"/>
        <end position="134"/>
    </location>
</feature>
<organism evidence="2 3">
    <name type="scientific">Trema orientale</name>
    <name type="common">Charcoal tree</name>
    <name type="synonym">Celtis orientalis</name>
    <dbReference type="NCBI Taxonomy" id="63057"/>
    <lineage>
        <taxon>Eukaryota</taxon>
        <taxon>Viridiplantae</taxon>
        <taxon>Streptophyta</taxon>
        <taxon>Embryophyta</taxon>
        <taxon>Tracheophyta</taxon>
        <taxon>Spermatophyta</taxon>
        <taxon>Magnoliopsida</taxon>
        <taxon>eudicotyledons</taxon>
        <taxon>Gunneridae</taxon>
        <taxon>Pentapetalae</taxon>
        <taxon>rosids</taxon>
        <taxon>fabids</taxon>
        <taxon>Rosales</taxon>
        <taxon>Cannabaceae</taxon>
        <taxon>Trema</taxon>
    </lineage>
</organism>
<dbReference type="OrthoDB" id="1921870at2759"/>
<keyword evidence="3" id="KW-1185">Reference proteome</keyword>
<reference evidence="3" key="1">
    <citation type="submission" date="2016-06" db="EMBL/GenBank/DDBJ databases">
        <title>Parallel loss of symbiosis genes in relatives of nitrogen-fixing non-legume Parasponia.</title>
        <authorList>
            <person name="Van Velzen R."/>
            <person name="Holmer R."/>
            <person name="Bu F."/>
            <person name="Rutten L."/>
            <person name="Van Zeijl A."/>
            <person name="Liu W."/>
            <person name="Santuari L."/>
            <person name="Cao Q."/>
            <person name="Sharma T."/>
            <person name="Shen D."/>
            <person name="Roswanjaya Y."/>
            <person name="Wardhani T."/>
            <person name="Kalhor M.S."/>
            <person name="Jansen J."/>
            <person name="Van den Hoogen J."/>
            <person name="Gungor B."/>
            <person name="Hartog M."/>
            <person name="Hontelez J."/>
            <person name="Verver J."/>
            <person name="Yang W.-C."/>
            <person name="Schijlen E."/>
            <person name="Repin R."/>
            <person name="Schilthuizen M."/>
            <person name="Schranz E."/>
            <person name="Heidstra R."/>
            <person name="Miyata K."/>
            <person name="Fedorova E."/>
            <person name="Kohlen W."/>
            <person name="Bisseling T."/>
            <person name="Smit S."/>
            <person name="Geurts R."/>
        </authorList>
    </citation>
    <scope>NUCLEOTIDE SEQUENCE [LARGE SCALE GENOMIC DNA]</scope>
    <source>
        <strain evidence="3">cv. RG33-2</strain>
    </source>
</reference>
<name>A0A2P5EAR7_TREOI</name>
<dbReference type="InParanoid" id="A0A2P5EAR7"/>
<evidence type="ECO:0000313" key="3">
    <source>
        <dbReference type="Proteomes" id="UP000237000"/>
    </source>
</evidence>
<protein>
    <submittedName>
        <fullName evidence="2">Uncharacterized protein</fullName>
    </submittedName>
</protein>
<evidence type="ECO:0000256" key="1">
    <source>
        <dbReference type="SAM" id="MobiDB-lite"/>
    </source>
</evidence>
<sequence length="150" mass="16933">MLRIERKKSIKVFKGLRDPTTNELPSLIDQLQDMHQRFPIGWTNEVAHAKHISILVEMVQLKESQSQYQSTASPSSFTSIDSTQLILTEGQIMERILGYRAGHVKGIGPLLKGTSKKQRESSSFTSTFSSSRPPQDPIVECWIAQQMAFN</sequence>
<dbReference type="Proteomes" id="UP000237000">
    <property type="component" value="Unassembled WGS sequence"/>
</dbReference>
<gene>
    <name evidence="2" type="ORF">TorRG33x02_216650</name>
</gene>
<evidence type="ECO:0000313" key="2">
    <source>
        <dbReference type="EMBL" id="PON82580.1"/>
    </source>
</evidence>
<accession>A0A2P5EAR7</accession>
<comment type="caution">
    <text evidence="2">The sequence shown here is derived from an EMBL/GenBank/DDBJ whole genome shotgun (WGS) entry which is preliminary data.</text>
</comment>
<dbReference type="AlphaFoldDB" id="A0A2P5EAR7"/>
<proteinExistence type="predicted"/>
<dbReference type="EMBL" id="JXTC01000192">
    <property type="protein sequence ID" value="PON82580.1"/>
    <property type="molecule type" value="Genomic_DNA"/>
</dbReference>
<feature type="compositionally biased region" description="Low complexity" evidence="1">
    <location>
        <begin position="121"/>
        <end position="131"/>
    </location>
</feature>